<dbReference type="PANTHER" id="PTHR22979">
    <property type="entry name" value="ZINC FINGER PROTEIN-RELATED"/>
    <property type="match status" value="1"/>
</dbReference>
<feature type="domain" description="C2H2-type" evidence="2">
    <location>
        <begin position="17"/>
        <end position="38"/>
    </location>
</feature>
<dbReference type="PANTHER" id="PTHR22979:SF3">
    <property type="entry name" value="ZINC FINGER PROTEIN 512B"/>
    <property type="match status" value="1"/>
</dbReference>
<accession>A0AAQ4D6J0</accession>
<dbReference type="Proteomes" id="UP001321473">
    <property type="component" value="Unassembled WGS sequence"/>
</dbReference>
<dbReference type="InterPro" id="IPR052274">
    <property type="entry name" value="Krueppel_C2H2_Zn-finger"/>
</dbReference>
<dbReference type="InterPro" id="IPR013087">
    <property type="entry name" value="Znf_C2H2_type"/>
</dbReference>
<dbReference type="PROSITE" id="PS00028">
    <property type="entry name" value="ZINC_FINGER_C2H2_1"/>
    <property type="match status" value="1"/>
</dbReference>
<dbReference type="SMART" id="SM00355">
    <property type="entry name" value="ZnF_C2H2"/>
    <property type="match status" value="4"/>
</dbReference>
<name>A0AAQ4D6J0_AMBAM</name>
<sequence>MANAQHCAFCLQTPLVCSACHESFTCKDAVTKHLLEAHYNLARVNDERPLSLKEMRSALLLASATVKRFTCLQPECGVSFAAYKSYYVHLSRCGPFVGIFDKEDNEEPVQEPEAEASPTGKRLSALRALASFQTMGEPAKDKGADADSSVDSDFTPSFDGGDDQDGSEEYTSGDEEPEVPETEPRDPMRRAPAILRKAWHGKYEEPPPLDGATVEPELVASWTKALAENRTIQCPKEDCAKRFQTVMGLHYHYRRCGKKQLYRCLNCSTATFARAKTMLKHLRLCYPERPEADPVESVCIPFDDGRRRRLFQSSLLASMRLPLLPFGGANTLLLWLHRRMHHL</sequence>
<keyword evidence="4" id="KW-1185">Reference proteome</keyword>
<evidence type="ECO:0000313" key="3">
    <source>
        <dbReference type="EMBL" id="KAK8758080.1"/>
    </source>
</evidence>
<feature type="region of interest" description="Disordered" evidence="1">
    <location>
        <begin position="136"/>
        <end position="191"/>
    </location>
</feature>
<feature type="compositionally biased region" description="Acidic residues" evidence="1">
    <location>
        <begin position="160"/>
        <end position="181"/>
    </location>
</feature>
<dbReference type="AlphaFoldDB" id="A0AAQ4D6J0"/>
<proteinExistence type="predicted"/>
<organism evidence="3 4">
    <name type="scientific">Amblyomma americanum</name>
    <name type="common">Lone star tick</name>
    <dbReference type="NCBI Taxonomy" id="6943"/>
    <lineage>
        <taxon>Eukaryota</taxon>
        <taxon>Metazoa</taxon>
        <taxon>Ecdysozoa</taxon>
        <taxon>Arthropoda</taxon>
        <taxon>Chelicerata</taxon>
        <taxon>Arachnida</taxon>
        <taxon>Acari</taxon>
        <taxon>Parasitiformes</taxon>
        <taxon>Ixodida</taxon>
        <taxon>Ixodoidea</taxon>
        <taxon>Ixodidae</taxon>
        <taxon>Amblyomminae</taxon>
        <taxon>Amblyomma</taxon>
    </lineage>
</organism>
<reference evidence="3 4" key="1">
    <citation type="journal article" date="2023" name="Arcadia Sci">
        <title>De novo assembly of a long-read Amblyomma americanum tick genome.</title>
        <authorList>
            <person name="Chou S."/>
            <person name="Poskanzer K.E."/>
            <person name="Rollins M."/>
            <person name="Thuy-Boun P.S."/>
        </authorList>
    </citation>
    <scope>NUCLEOTIDE SEQUENCE [LARGE SCALE GENOMIC DNA]</scope>
    <source>
        <strain evidence="3">F_SG_1</strain>
        <tissue evidence="3">Salivary glands</tissue>
    </source>
</reference>
<evidence type="ECO:0000313" key="4">
    <source>
        <dbReference type="Proteomes" id="UP001321473"/>
    </source>
</evidence>
<dbReference type="SUPFAM" id="SSF57667">
    <property type="entry name" value="beta-beta-alpha zinc fingers"/>
    <property type="match status" value="1"/>
</dbReference>
<dbReference type="EMBL" id="JARKHS020034493">
    <property type="protein sequence ID" value="KAK8758080.1"/>
    <property type="molecule type" value="Genomic_DNA"/>
</dbReference>
<dbReference type="InterPro" id="IPR036236">
    <property type="entry name" value="Znf_C2H2_sf"/>
</dbReference>
<comment type="caution">
    <text evidence="3">The sequence shown here is derived from an EMBL/GenBank/DDBJ whole genome shotgun (WGS) entry which is preliminary data.</text>
</comment>
<evidence type="ECO:0000259" key="2">
    <source>
        <dbReference type="PROSITE" id="PS00028"/>
    </source>
</evidence>
<protein>
    <recommendedName>
        <fullName evidence="2">C2H2-type domain-containing protein</fullName>
    </recommendedName>
</protein>
<dbReference type="Gene3D" id="3.30.160.60">
    <property type="entry name" value="Classic Zinc Finger"/>
    <property type="match status" value="1"/>
</dbReference>
<evidence type="ECO:0000256" key="1">
    <source>
        <dbReference type="SAM" id="MobiDB-lite"/>
    </source>
</evidence>
<gene>
    <name evidence="3" type="ORF">V5799_004288</name>
</gene>